<dbReference type="Proteomes" id="UP000007799">
    <property type="component" value="Unassembled WGS sequence"/>
</dbReference>
<name>F2UQ26_SALR5</name>
<protein>
    <recommendedName>
        <fullName evidence="1">XPG-I domain-containing protein</fullName>
    </recommendedName>
</protein>
<dbReference type="RefSeq" id="XP_004988644.1">
    <property type="nucleotide sequence ID" value="XM_004988587.1"/>
</dbReference>
<dbReference type="InterPro" id="IPR006086">
    <property type="entry name" value="XPG-I_dom"/>
</dbReference>
<dbReference type="GeneID" id="16069180"/>
<dbReference type="InterPro" id="IPR029060">
    <property type="entry name" value="PIN-like_dom_sf"/>
</dbReference>
<evidence type="ECO:0000313" key="2">
    <source>
        <dbReference type="EMBL" id="EGD79694.1"/>
    </source>
</evidence>
<evidence type="ECO:0000259" key="1">
    <source>
        <dbReference type="Pfam" id="PF00867"/>
    </source>
</evidence>
<dbReference type="KEGG" id="sre:PTSG_10679"/>
<dbReference type="InParanoid" id="F2UQ26"/>
<proteinExistence type="predicted"/>
<accession>F2UQ26</accession>
<reference evidence="2" key="1">
    <citation type="submission" date="2009-08" db="EMBL/GenBank/DDBJ databases">
        <title>Annotation of Salpingoeca rosetta.</title>
        <authorList>
            <consortium name="The Broad Institute Genome Sequencing Platform"/>
            <person name="Russ C."/>
            <person name="Cuomo C."/>
            <person name="Burger G."/>
            <person name="Gray M.W."/>
            <person name="Holland P.W.H."/>
            <person name="King N."/>
            <person name="Lang F.B.F."/>
            <person name="Roger A.J."/>
            <person name="Ruiz-Trillo I."/>
            <person name="Young S.K."/>
            <person name="Zeng Q."/>
            <person name="Gargeya S."/>
            <person name="Alvarado L."/>
            <person name="Berlin A."/>
            <person name="Chapman S.B."/>
            <person name="Chen Z."/>
            <person name="Freedman E."/>
            <person name="Gellesch M."/>
            <person name="Goldberg J."/>
            <person name="Griggs A."/>
            <person name="Gujja S."/>
            <person name="Heilman E."/>
            <person name="Heiman D."/>
            <person name="Howarth C."/>
            <person name="Mehta T."/>
            <person name="Neiman D."/>
            <person name="Pearson M."/>
            <person name="Roberts A."/>
            <person name="Saif S."/>
            <person name="Shea T."/>
            <person name="Shenoy N."/>
            <person name="Sisk P."/>
            <person name="Stolte C."/>
            <person name="Sykes S."/>
            <person name="White J."/>
            <person name="Yandava C."/>
            <person name="Haas B."/>
            <person name="Nusbaum C."/>
            <person name="Birren B."/>
        </authorList>
    </citation>
    <scope>NUCLEOTIDE SEQUENCE [LARGE SCALE GENOMIC DNA]</scope>
    <source>
        <strain evidence="2">ATCC 50818</strain>
    </source>
</reference>
<dbReference type="EMBL" id="GL832988">
    <property type="protein sequence ID" value="EGD79694.1"/>
    <property type="molecule type" value="Genomic_DNA"/>
</dbReference>
<evidence type="ECO:0000313" key="3">
    <source>
        <dbReference type="Proteomes" id="UP000007799"/>
    </source>
</evidence>
<dbReference type="GO" id="GO:0004518">
    <property type="term" value="F:nuclease activity"/>
    <property type="evidence" value="ECO:0007669"/>
    <property type="project" value="InterPro"/>
</dbReference>
<dbReference type="AlphaFoldDB" id="F2UQ26"/>
<organism evidence="3">
    <name type="scientific">Salpingoeca rosetta (strain ATCC 50818 / BSB-021)</name>
    <dbReference type="NCBI Taxonomy" id="946362"/>
    <lineage>
        <taxon>Eukaryota</taxon>
        <taxon>Choanoflagellata</taxon>
        <taxon>Craspedida</taxon>
        <taxon>Salpingoecidae</taxon>
        <taxon>Salpingoeca</taxon>
    </lineage>
</organism>
<dbReference type="SUPFAM" id="SSF88723">
    <property type="entry name" value="PIN domain-like"/>
    <property type="match status" value="1"/>
</dbReference>
<dbReference type="Pfam" id="PF00867">
    <property type="entry name" value="XPG_I"/>
    <property type="match status" value="1"/>
</dbReference>
<dbReference type="Gene3D" id="3.40.50.1010">
    <property type="entry name" value="5'-nuclease"/>
    <property type="match status" value="1"/>
</dbReference>
<gene>
    <name evidence="2" type="ORF">PTSG_10679</name>
</gene>
<feature type="domain" description="XPG-I" evidence="1">
    <location>
        <begin position="77"/>
        <end position="119"/>
    </location>
</feature>
<keyword evidence="3" id="KW-1185">Reference proteome</keyword>
<sequence length="143" mass="15890">MTQRHLAHTMFTKPGVEKQDLPVNIELYGLLLKYMNAARTDASLQRHFQEHVQAGKKIDPELLLEIVSLAATHIKPEADAQLAYLLTQGEIKYALLPSGDSDLAVYGQPEVVFNYELLGDTRSRALGTVPSSTKMTTRHMPAC</sequence>